<evidence type="ECO:0000256" key="5">
    <source>
        <dbReference type="RuleBase" id="RU000352"/>
    </source>
</evidence>
<dbReference type="AlphaFoldDB" id="A0A7S0D2K5"/>
<protein>
    <recommendedName>
        <fullName evidence="9">Tubulin/FtsZ GTPase domain-containing protein</fullName>
    </recommendedName>
</protein>
<evidence type="ECO:0000313" key="8">
    <source>
        <dbReference type="EMBL" id="CAD8441149.1"/>
    </source>
</evidence>
<dbReference type="InterPro" id="IPR023123">
    <property type="entry name" value="Tubulin_C"/>
</dbReference>
<name>A0A7S0D2K5_9EUKA</name>
<dbReference type="SUPFAM" id="SSF55307">
    <property type="entry name" value="Tubulin C-terminal domain-like"/>
    <property type="match status" value="1"/>
</dbReference>
<dbReference type="GO" id="GO:0007017">
    <property type="term" value="P:microtubule-based process"/>
    <property type="evidence" value="ECO:0007669"/>
    <property type="project" value="InterPro"/>
</dbReference>
<dbReference type="InterPro" id="IPR004057">
    <property type="entry name" value="Epsilon_tubulin"/>
</dbReference>
<organism evidence="8">
    <name type="scientific">Amorphochlora amoebiformis</name>
    <dbReference type="NCBI Taxonomy" id="1561963"/>
    <lineage>
        <taxon>Eukaryota</taxon>
        <taxon>Sar</taxon>
        <taxon>Rhizaria</taxon>
        <taxon>Cercozoa</taxon>
        <taxon>Chlorarachniophyceae</taxon>
        <taxon>Amorphochlora</taxon>
    </lineage>
</organism>
<sequence>MPRELITIQIGQCGLQLGTRFWDLALKEHATYSKKPIYDDSLSSFFRNVDTREGKTRWLPVGNGREKIRTLKARSILVDMEEGVINKVLAGPLGELFSEHQLIKDVSGSGNNWAHGHCVYGKQYSKDILEAVRREAETCDSLQSFFLIHSLGGGTGSGLGTYILGQLADEYPDVYRFTTAVFPSEDDDVITSPYNSVLSLDQLIQHSDCVLPIENQALMDICSRIDSKRACRTDTRSSVNESKYDSTLLNKSAKRGSTPERYRAFDDMNTIGAHLLCNLTCSMRFEGHLNVDLNEITMNLVPFPRLHLLLSSVAPLATLANKKLVYGSRGLDQMFTAAFSRECQLTTIQPRSGTYFACGLIVRGKGVEVSDINRNIDRLKPKLKMAPWNTDGFKIGLCSAPPAHQPYSTLCLANNSAIRGVLDGLAGRFHKLFRVRAHVHHYTEYTELSHMKKAYQRVKELSKDYEILEKAVPRSRKRILPAI</sequence>
<dbReference type="InterPro" id="IPR018316">
    <property type="entry name" value="Tubulin/FtsZ_2-layer-sand-dom"/>
</dbReference>
<feature type="domain" description="Tubulin/FtsZ GTPase" evidence="6">
    <location>
        <begin position="57"/>
        <end position="287"/>
    </location>
</feature>
<dbReference type="EMBL" id="HBEM01008831">
    <property type="protein sequence ID" value="CAD8441149.1"/>
    <property type="molecule type" value="Transcribed_RNA"/>
</dbReference>
<dbReference type="PANTHER" id="PTHR11588">
    <property type="entry name" value="TUBULIN"/>
    <property type="match status" value="1"/>
</dbReference>
<dbReference type="PRINTS" id="PR01161">
    <property type="entry name" value="TUBULIN"/>
</dbReference>
<dbReference type="SMART" id="SM00865">
    <property type="entry name" value="Tubulin_C"/>
    <property type="match status" value="1"/>
</dbReference>
<comment type="similarity">
    <text evidence="1 5">Belongs to the tubulin family.</text>
</comment>
<proteinExistence type="inferred from homology"/>
<accession>A0A7S0D2K5</accession>
<dbReference type="PROSITE" id="PS00227">
    <property type="entry name" value="TUBULIN"/>
    <property type="match status" value="1"/>
</dbReference>
<dbReference type="InterPro" id="IPR036525">
    <property type="entry name" value="Tubulin/FtsZ_GTPase_sf"/>
</dbReference>
<gene>
    <name evidence="8" type="ORF">LAMO00422_LOCUS6142</name>
</gene>
<dbReference type="FunFam" id="3.40.50.1440:FF:000017">
    <property type="entry name" value="Tubulin epsilon chain"/>
    <property type="match status" value="1"/>
</dbReference>
<dbReference type="SMART" id="SM00864">
    <property type="entry name" value="Tubulin"/>
    <property type="match status" value="1"/>
</dbReference>
<reference evidence="8" key="1">
    <citation type="submission" date="2021-01" db="EMBL/GenBank/DDBJ databases">
        <authorList>
            <person name="Corre E."/>
            <person name="Pelletier E."/>
            <person name="Niang G."/>
            <person name="Scheremetjew M."/>
            <person name="Finn R."/>
            <person name="Kale V."/>
            <person name="Holt S."/>
            <person name="Cochrane G."/>
            <person name="Meng A."/>
            <person name="Brown T."/>
            <person name="Cohen L."/>
        </authorList>
    </citation>
    <scope>NUCLEOTIDE SEQUENCE</scope>
    <source>
        <strain evidence="8">CCMP2058</strain>
    </source>
</reference>
<dbReference type="InterPro" id="IPR003008">
    <property type="entry name" value="Tubulin_FtsZ_GTPase"/>
</dbReference>
<evidence type="ECO:0008006" key="9">
    <source>
        <dbReference type="Google" id="ProtNLM"/>
    </source>
</evidence>
<evidence type="ECO:0000259" key="7">
    <source>
        <dbReference type="SMART" id="SM00865"/>
    </source>
</evidence>
<dbReference type="GO" id="GO:0005525">
    <property type="term" value="F:GTP binding"/>
    <property type="evidence" value="ECO:0007669"/>
    <property type="project" value="UniProtKB-UniRule"/>
</dbReference>
<keyword evidence="2 5" id="KW-0493">Microtubule</keyword>
<evidence type="ECO:0000256" key="1">
    <source>
        <dbReference type="ARBA" id="ARBA00009636"/>
    </source>
</evidence>
<evidence type="ECO:0000256" key="2">
    <source>
        <dbReference type="ARBA" id="ARBA00022701"/>
    </source>
</evidence>
<dbReference type="InterPro" id="IPR017975">
    <property type="entry name" value="Tubulin_CS"/>
</dbReference>
<dbReference type="GO" id="GO:0005874">
    <property type="term" value="C:microtubule"/>
    <property type="evidence" value="ECO:0007669"/>
    <property type="project" value="UniProtKB-KW"/>
</dbReference>
<dbReference type="Pfam" id="PF00091">
    <property type="entry name" value="Tubulin"/>
    <property type="match status" value="1"/>
</dbReference>
<evidence type="ECO:0000256" key="3">
    <source>
        <dbReference type="ARBA" id="ARBA00022741"/>
    </source>
</evidence>
<keyword evidence="4 5" id="KW-0342">GTP-binding</keyword>
<dbReference type="SUPFAM" id="SSF52490">
    <property type="entry name" value="Tubulin nucleotide-binding domain-like"/>
    <property type="match status" value="1"/>
</dbReference>
<dbReference type="Gene3D" id="1.10.287.600">
    <property type="entry name" value="Helix hairpin bin"/>
    <property type="match status" value="1"/>
</dbReference>
<dbReference type="Pfam" id="PF03953">
    <property type="entry name" value="Tubulin_C"/>
    <property type="match status" value="1"/>
</dbReference>
<evidence type="ECO:0000259" key="6">
    <source>
        <dbReference type="SMART" id="SM00864"/>
    </source>
</evidence>
<dbReference type="CDD" id="cd02190">
    <property type="entry name" value="epsilon_tubulin"/>
    <property type="match status" value="1"/>
</dbReference>
<evidence type="ECO:0000256" key="4">
    <source>
        <dbReference type="ARBA" id="ARBA00023134"/>
    </source>
</evidence>
<dbReference type="Gene3D" id="3.40.50.1440">
    <property type="entry name" value="Tubulin/FtsZ, GTPase domain"/>
    <property type="match status" value="1"/>
</dbReference>
<dbReference type="InterPro" id="IPR008280">
    <property type="entry name" value="Tub_FtsZ_C"/>
</dbReference>
<keyword evidence="3 5" id="KW-0547">Nucleotide-binding</keyword>
<dbReference type="PRINTS" id="PR01519">
    <property type="entry name" value="EPSLNTUBULIN"/>
</dbReference>
<feature type="domain" description="Tubulin/FtsZ 2-layer sandwich" evidence="7">
    <location>
        <begin position="289"/>
        <end position="427"/>
    </location>
</feature>
<dbReference type="InterPro" id="IPR000217">
    <property type="entry name" value="Tubulin"/>
</dbReference>